<feature type="signal peptide" evidence="2">
    <location>
        <begin position="1"/>
        <end position="19"/>
    </location>
</feature>
<evidence type="ECO:0000256" key="2">
    <source>
        <dbReference type="SAM" id="SignalP"/>
    </source>
</evidence>
<accession>A0ABR2QEN6</accession>
<feature type="chain" id="PRO_5046812599" evidence="2">
    <location>
        <begin position="20"/>
        <end position="105"/>
    </location>
</feature>
<name>A0ABR2QEN6_9ROSI</name>
<gene>
    <name evidence="3" type="ORF">V6N11_070325</name>
</gene>
<evidence type="ECO:0000313" key="3">
    <source>
        <dbReference type="EMBL" id="KAK8999148.1"/>
    </source>
</evidence>
<evidence type="ECO:0000256" key="1">
    <source>
        <dbReference type="SAM" id="MobiDB-lite"/>
    </source>
</evidence>
<sequence length="105" mass="11779">MRFCCLNFLGMWLIDLAMGDLKHFRAEGFRERGFININRLAPEMKDDLEAPITGPIASGFGDVKDKSCKVAMRGGDASASTQHQLNQQQLHYESTDKFNSSNKIP</sequence>
<dbReference type="EMBL" id="JBBPBN010000040">
    <property type="protein sequence ID" value="KAK8999148.1"/>
    <property type="molecule type" value="Genomic_DNA"/>
</dbReference>
<reference evidence="3 4" key="1">
    <citation type="journal article" date="2024" name="G3 (Bethesda)">
        <title>Genome assembly of Hibiscus sabdariffa L. provides insights into metabolisms of medicinal natural products.</title>
        <authorList>
            <person name="Kim T."/>
        </authorList>
    </citation>
    <scope>NUCLEOTIDE SEQUENCE [LARGE SCALE GENOMIC DNA]</scope>
    <source>
        <strain evidence="3">TK-2024</strain>
        <tissue evidence="3">Old leaves</tissue>
    </source>
</reference>
<keyword evidence="2" id="KW-0732">Signal</keyword>
<proteinExistence type="predicted"/>
<keyword evidence="4" id="KW-1185">Reference proteome</keyword>
<feature type="compositionally biased region" description="Polar residues" evidence="1">
    <location>
        <begin position="78"/>
        <end position="105"/>
    </location>
</feature>
<feature type="region of interest" description="Disordered" evidence="1">
    <location>
        <begin position="74"/>
        <end position="105"/>
    </location>
</feature>
<organism evidence="3 4">
    <name type="scientific">Hibiscus sabdariffa</name>
    <name type="common">roselle</name>
    <dbReference type="NCBI Taxonomy" id="183260"/>
    <lineage>
        <taxon>Eukaryota</taxon>
        <taxon>Viridiplantae</taxon>
        <taxon>Streptophyta</taxon>
        <taxon>Embryophyta</taxon>
        <taxon>Tracheophyta</taxon>
        <taxon>Spermatophyta</taxon>
        <taxon>Magnoliopsida</taxon>
        <taxon>eudicotyledons</taxon>
        <taxon>Gunneridae</taxon>
        <taxon>Pentapetalae</taxon>
        <taxon>rosids</taxon>
        <taxon>malvids</taxon>
        <taxon>Malvales</taxon>
        <taxon>Malvaceae</taxon>
        <taxon>Malvoideae</taxon>
        <taxon>Hibiscus</taxon>
    </lineage>
</organism>
<evidence type="ECO:0000313" key="4">
    <source>
        <dbReference type="Proteomes" id="UP001396334"/>
    </source>
</evidence>
<comment type="caution">
    <text evidence="3">The sequence shown here is derived from an EMBL/GenBank/DDBJ whole genome shotgun (WGS) entry which is preliminary data.</text>
</comment>
<protein>
    <submittedName>
        <fullName evidence="3">Uncharacterized protein</fullName>
    </submittedName>
</protein>
<dbReference type="Proteomes" id="UP001396334">
    <property type="component" value="Unassembled WGS sequence"/>
</dbReference>